<comment type="catalytic activity">
    <reaction evidence="12">
        <text>K(+)(in) = K(+)(out)</text>
        <dbReference type="Rhea" id="RHEA:29463"/>
        <dbReference type="ChEBI" id="CHEBI:29103"/>
    </reaction>
</comment>
<keyword evidence="11" id="KW-0407">Ion channel</keyword>
<proteinExistence type="inferred from homology"/>
<dbReference type="GO" id="GO:0016020">
    <property type="term" value="C:membrane"/>
    <property type="evidence" value="ECO:0007669"/>
    <property type="project" value="UniProtKB-SubCell"/>
</dbReference>
<reference evidence="14" key="1">
    <citation type="submission" date="2022-04" db="EMBL/GenBank/DDBJ databases">
        <title>Mucilaginibacter sp. RS28 isolated from freshwater.</title>
        <authorList>
            <person name="Ko S.-R."/>
        </authorList>
    </citation>
    <scope>NUCLEOTIDE SEQUENCE</scope>
    <source>
        <strain evidence="14">RS28</strain>
    </source>
</reference>
<dbReference type="Proteomes" id="UP001139450">
    <property type="component" value="Unassembled WGS sequence"/>
</dbReference>
<evidence type="ECO:0000256" key="11">
    <source>
        <dbReference type="ARBA" id="ARBA00023303"/>
    </source>
</evidence>
<dbReference type="PANTHER" id="PTHR31462">
    <property type="entry name" value="ENDOSOMAL/LYSOSOMAL POTASSIUM CHANNEL TMEM175"/>
    <property type="match status" value="1"/>
</dbReference>
<feature type="transmembrane region" description="Helical" evidence="13">
    <location>
        <begin position="163"/>
        <end position="185"/>
    </location>
</feature>
<keyword evidence="15" id="KW-1185">Reference proteome</keyword>
<evidence type="ECO:0000256" key="4">
    <source>
        <dbReference type="ARBA" id="ARBA00022538"/>
    </source>
</evidence>
<sequence>MAKEHFLEQHDPERKDFQIDRIILFSDAVFAIAITLLIIEIKAPEVHSRSLRDQLFQLSSLTPKFIGFIISFFVIGIYWRSHHRLYGFVNQYSDKLILLNFLFLFSIVLMPFSSAYYSENINYHLPLLFYNSNIIITGLLNYGITRYITHPQSGIVNHFPSTIFQELFIARSLTIPLIFGVGIIVSFISLPLSWLCPLLIWPALVILRRHYINKHYRVTEALKAKEAEETATAETTTIKE</sequence>
<dbReference type="RefSeq" id="WP_245132550.1">
    <property type="nucleotide sequence ID" value="NZ_JALJEJ010000011.1"/>
</dbReference>
<keyword evidence="3" id="KW-0813">Transport</keyword>
<evidence type="ECO:0000256" key="10">
    <source>
        <dbReference type="ARBA" id="ARBA00023136"/>
    </source>
</evidence>
<dbReference type="GO" id="GO:0015252">
    <property type="term" value="F:proton channel activity"/>
    <property type="evidence" value="ECO:0007669"/>
    <property type="project" value="InterPro"/>
</dbReference>
<evidence type="ECO:0000313" key="15">
    <source>
        <dbReference type="Proteomes" id="UP001139450"/>
    </source>
</evidence>
<evidence type="ECO:0000256" key="13">
    <source>
        <dbReference type="SAM" id="Phobius"/>
    </source>
</evidence>
<feature type="transmembrane region" description="Helical" evidence="13">
    <location>
        <begin position="191"/>
        <end position="207"/>
    </location>
</feature>
<organism evidence="14 15">
    <name type="scientific">Mucilaginibacter straminoryzae</name>
    <dbReference type="NCBI Taxonomy" id="2932774"/>
    <lineage>
        <taxon>Bacteria</taxon>
        <taxon>Pseudomonadati</taxon>
        <taxon>Bacteroidota</taxon>
        <taxon>Sphingobacteriia</taxon>
        <taxon>Sphingobacteriales</taxon>
        <taxon>Sphingobacteriaceae</taxon>
        <taxon>Mucilaginibacter</taxon>
    </lineage>
</organism>
<evidence type="ECO:0000256" key="5">
    <source>
        <dbReference type="ARBA" id="ARBA00022692"/>
    </source>
</evidence>
<evidence type="ECO:0000256" key="3">
    <source>
        <dbReference type="ARBA" id="ARBA00022448"/>
    </source>
</evidence>
<protein>
    <submittedName>
        <fullName evidence="14">TMEM175 family protein</fullName>
    </submittedName>
</protein>
<keyword evidence="4" id="KW-0633">Potassium transport</keyword>
<comment type="caution">
    <text evidence="14">The sequence shown here is derived from an EMBL/GenBank/DDBJ whole genome shotgun (WGS) entry which is preliminary data.</text>
</comment>
<evidence type="ECO:0000256" key="9">
    <source>
        <dbReference type="ARBA" id="ARBA00023065"/>
    </source>
</evidence>
<dbReference type="GO" id="GO:0005267">
    <property type="term" value="F:potassium channel activity"/>
    <property type="evidence" value="ECO:0007669"/>
    <property type="project" value="UniProtKB-KW"/>
</dbReference>
<comment type="similarity">
    <text evidence="2">Belongs to the TMEM175 family.</text>
</comment>
<feature type="transmembrane region" description="Helical" evidence="13">
    <location>
        <begin position="123"/>
        <end position="142"/>
    </location>
</feature>
<evidence type="ECO:0000256" key="1">
    <source>
        <dbReference type="ARBA" id="ARBA00004141"/>
    </source>
</evidence>
<keyword evidence="10 13" id="KW-0472">Membrane</keyword>
<evidence type="ECO:0000256" key="6">
    <source>
        <dbReference type="ARBA" id="ARBA00022826"/>
    </source>
</evidence>
<evidence type="ECO:0000313" key="14">
    <source>
        <dbReference type="EMBL" id="MCJ8211706.1"/>
    </source>
</evidence>
<feature type="transmembrane region" description="Helical" evidence="13">
    <location>
        <begin position="99"/>
        <end position="117"/>
    </location>
</feature>
<keyword evidence="9" id="KW-0406">Ion transport</keyword>
<keyword evidence="8 13" id="KW-1133">Transmembrane helix</keyword>
<accession>A0A9X1X670</accession>
<evidence type="ECO:0000256" key="8">
    <source>
        <dbReference type="ARBA" id="ARBA00022989"/>
    </source>
</evidence>
<keyword evidence="5 13" id="KW-0812">Transmembrane</keyword>
<dbReference type="InterPro" id="IPR010617">
    <property type="entry name" value="TMEM175-like"/>
</dbReference>
<gene>
    <name evidence="14" type="ORF">MUY27_18450</name>
</gene>
<keyword evidence="7" id="KW-0630">Potassium</keyword>
<keyword evidence="6" id="KW-0631">Potassium channel</keyword>
<evidence type="ECO:0000256" key="12">
    <source>
        <dbReference type="ARBA" id="ARBA00034430"/>
    </source>
</evidence>
<evidence type="ECO:0000256" key="7">
    <source>
        <dbReference type="ARBA" id="ARBA00022958"/>
    </source>
</evidence>
<dbReference type="EMBL" id="JALJEJ010000011">
    <property type="protein sequence ID" value="MCJ8211706.1"/>
    <property type="molecule type" value="Genomic_DNA"/>
</dbReference>
<dbReference type="AlphaFoldDB" id="A0A9X1X670"/>
<dbReference type="PANTHER" id="PTHR31462:SF5">
    <property type="entry name" value="ENDOSOMAL_LYSOSOMAL PROTON CHANNEL TMEM175"/>
    <property type="match status" value="1"/>
</dbReference>
<evidence type="ECO:0000256" key="2">
    <source>
        <dbReference type="ARBA" id="ARBA00006920"/>
    </source>
</evidence>
<feature type="transmembrane region" description="Helical" evidence="13">
    <location>
        <begin position="21"/>
        <end position="41"/>
    </location>
</feature>
<name>A0A9X1X670_9SPHI</name>
<feature type="transmembrane region" description="Helical" evidence="13">
    <location>
        <begin position="61"/>
        <end position="79"/>
    </location>
</feature>
<dbReference type="Pfam" id="PF06736">
    <property type="entry name" value="TMEM175"/>
    <property type="match status" value="1"/>
</dbReference>
<comment type="subcellular location">
    <subcellularLocation>
        <location evidence="1">Membrane</location>
        <topology evidence="1">Multi-pass membrane protein</topology>
    </subcellularLocation>
</comment>